<protein>
    <recommendedName>
        <fullName evidence="4">Phage holin family protein</fullName>
    </recommendedName>
</protein>
<evidence type="ECO:0008006" key="4">
    <source>
        <dbReference type="Google" id="ProtNLM"/>
    </source>
</evidence>
<sequence>MAELLTTATLLCCVAICVRLLTYRPAPNANHRHGIAWCAWLLIASTGGQALQIILQGAGARVTAWQLALLVVLLVAVYRARGNVAHLFGSN</sequence>
<reference evidence="2 3" key="1">
    <citation type="journal article" date="2015" name="Antimicrob. Agents Chemother.">
        <title>Whole-Genome Sequencing Identifies Emergence of a Quinolone Resistance Mutation in a Case of Stenotrophomonas maltophilia Bacteremia.</title>
        <authorList>
            <person name="Pak T.R."/>
            <person name="Altman D.R."/>
            <person name="Attie O."/>
            <person name="Sebra R."/>
            <person name="Hamula C.L."/>
            <person name="Lewis M."/>
            <person name="Deikus G."/>
            <person name="Newman L.C."/>
            <person name="Fang G."/>
            <person name="Hand J."/>
            <person name="Papel G."/>
            <person name="Wallach F."/>
            <person name="Schadt E.E."/>
            <person name="Huprikar S."/>
            <person name="van Bakel H."/>
            <person name="Kasarskis A."/>
            <person name="Bashir A."/>
        </authorList>
    </citation>
    <scope>NUCLEOTIDE SEQUENCE [LARGE SCALE GENOMIC DNA]</scope>
    <source>
        <strain evidence="2 3">ISMMS6</strain>
    </source>
</reference>
<feature type="transmembrane region" description="Helical" evidence="1">
    <location>
        <begin position="62"/>
        <end position="80"/>
    </location>
</feature>
<accession>A0AB34TKN4</accession>
<gene>
    <name evidence="2" type="ORF">VL23_10170</name>
</gene>
<keyword evidence="1" id="KW-0472">Membrane</keyword>
<dbReference type="EMBL" id="JZIW01000001">
    <property type="protein sequence ID" value="KOO83552.1"/>
    <property type="molecule type" value="Genomic_DNA"/>
</dbReference>
<keyword evidence="1" id="KW-0812">Transmembrane</keyword>
<evidence type="ECO:0000313" key="2">
    <source>
        <dbReference type="EMBL" id="KOO83552.1"/>
    </source>
</evidence>
<name>A0AB34TKN4_STEMA</name>
<proteinExistence type="predicted"/>
<dbReference type="RefSeq" id="WP_014648128.1">
    <property type="nucleotide sequence ID" value="NZ_JABDRS010000004.1"/>
</dbReference>
<dbReference type="InterPro" id="IPR008473">
    <property type="entry name" value="Phage_holin_3_7"/>
</dbReference>
<keyword evidence="1" id="KW-1133">Transmembrane helix</keyword>
<dbReference type="Pfam" id="PF05449">
    <property type="entry name" value="Phage_holin_3_7"/>
    <property type="match status" value="1"/>
</dbReference>
<feature type="transmembrane region" description="Helical" evidence="1">
    <location>
        <begin position="33"/>
        <end position="55"/>
    </location>
</feature>
<evidence type="ECO:0000256" key="1">
    <source>
        <dbReference type="SAM" id="Phobius"/>
    </source>
</evidence>
<dbReference type="Proteomes" id="UP000037632">
    <property type="component" value="Unassembled WGS sequence"/>
</dbReference>
<comment type="caution">
    <text evidence="2">The sequence shown here is derived from an EMBL/GenBank/DDBJ whole genome shotgun (WGS) entry which is preliminary data.</text>
</comment>
<dbReference type="AlphaFoldDB" id="A0AB34TKN4"/>
<evidence type="ECO:0000313" key="3">
    <source>
        <dbReference type="Proteomes" id="UP000037632"/>
    </source>
</evidence>
<organism evidence="2 3">
    <name type="scientific">Stenotrophomonas maltophilia</name>
    <name type="common">Pseudomonas maltophilia</name>
    <name type="synonym">Xanthomonas maltophilia</name>
    <dbReference type="NCBI Taxonomy" id="40324"/>
    <lineage>
        <taxon>Bacteria</taxon>
        <taxon>Pseudomonadati</taxon>
        <taxon>Pseudomonadota</taxon>
        <taxon>Gammaproteobacteria</taxon>
        <taxon>Lysobacterales</taxon>
        <taxon>Lysobacteraceae</taxon>
        <taxon>Stenotrophomonas</taxon>
        <taxon>Stenotrophomonas maltophilia group</taxon>
    </lineage>
</organism>